<feature type="region of interest" description="Disordered" evidence="1">
    <location>
        <begin position="468"/>
        <end position="490"/>
    </location>
</feature>
<protein>
    <submittedName>
        <fullName evidence="2">Uncharacterized protein</fullName>
    </submittedName>
</protein>
<accession>A0A4R0XQD5</accession>
<dbReference type="RefSeq" id="WP_168380695.1">
    <property type="nucleotide sequence ID" value="NZ_PSZP01000034.1"/>
</dbReference>
<evidence type="ECO:0000313" key="3">
    <source>
        <dbReference type="Proteomes" id="UP000291072"/>
    </source>
</evidence>
<feature type="compositionally biased region" description="Low complexity" evidence="1">
    <location>
        <begin position="1"/>
        <end position="20"/>
    </location>
</feature>
<sequence length="560" mass="58625">DTTGKAKGNTDATADATATKNKNEADIKKKIDNADIKKAQGKKTAAEIAKAIKDAIAKATDPNTGKVDPKAINNAVKDATGIDLGVHKGTDITGVSVTAKPDGTIDITVDTNTKGANPPKGQVKGKLIGNNDKVVAATKAKDSHAADIKKKIDGVDIKGSQGGKTITDIVKDIKKAIKDATKPDGTVDIKKVIAAVKKATGVDLGTGQFGKNPVTDITSIDVKGNPDGTIDVTVKTHTKGASPEDKTVTGKLKGNTDAAVKANTDQPKNTAAISAAFKNASLKHQGTRTIAEVIKDILKGKNPAGILANIKTETGGVAVAVTSNGTTITKVSLAVNAAGDGIDVTIETNTPNATIPTQTVKVVVKGESNAAIATKKADILQKNNNQKISDIINKTKIDGKKQGTKSVADIAKAIADAKKKPGWTPKDLVDAVKKATGIDLSKGHKGTDITDIDVTTKPDGTVDIKVSTSTKGASKSTGSTTGTTHGKDDKTVANEKADENKAFLKKIFKSAKLIDQRNRKSSDVIAEIKANYRKRNRNSSWCFKKWFTHWFSWVSIRPNN</sequence>
<evidence type="ECO:0000313" key="2">
    <source>
        <dbReference type="EMBL" id="TCG10550.1"/>
    </source>
</evidence>
<organism evidence="2 3">
    <name type="scientific">Mycoplasma todarodis</name>
    <dbReference type="NCBI Taxonomy" id="1937191"/>
    <lineage>
        <taxon>Bacteria</taxon>
        <taxon>Bacillati</taxon>
        <taxon>Mycoplasmatota</taxon>
        <taxon>Mollicutes</taxon>
        <taxon>Mycoplasmataceae</taxon>
        <taxon>Mycoplasma</taxon>
    </lineage>
</organism>
<feature type="region of interest" description="Disordered" evidence="1">
    <location>
        <begin position="1"/>
        <end position="26"/>
    </location>
</feature>
<dbReference type="Proteomes" id="UP000291072">
    <property type="component" value="Unassembled WGS sequence"/>
</dbReference>
<reference evidence="2 3" key="1">
    <citation type="submission" date="2018-02" db="EMBL/GenBank/DDBJ databases">
        <title>Mycoplasma marinum and Mycoplasma todarodis sp. nov., moderately halophilic and psychrotolerant mycoplasmas isolated from cephalopods.</title>
        <authorList>
            <person name="Viver T."/>
        </authorList>
    </citation>
    <scope>NUCLEOTIDE SEQUENCE [LARGE SCALE GENOMIC DNA]</scope>
    <source>
        <strain evidence="2 3">5H</strain>
    </source>
</reference>
<gene>
    <name evidence="2" type="ORF">C4B25_03710</name>
</gene>
<proteinExistence type="predicted"/>
<dbReference type="EMBL" id="PSZP01000034">
    <property type="protein sequence ID" value="TCG10550.1"/>
    <property type="molecule type" value="Genomic_DNA"/>
</dbReference>
<feature type="compositionally biased region" description="Low complexity" evidence="1">
    <location>
        <begin position="468"/>
        <end position="484"/>
    </location>
</feature>
<comment type="caution">
    <text evidence="2">The sequence shown here is derived from an EMBL/GenBank/DDBJ whole genome shotgun (WGS) entry which is preliminary data.</text>
</comment>
<keyword evidence="3" id="KW-1185">Reference proteome</keyword>
<evidence type="ECO:0000256" key="1">
    <source>
        <dbReference type="SAM" id="MobiDB-lite"/>
    </source>
</evidence>
<dbReference type="AlphaFoldDB" id="A0A4R0XQD5"/>
<feature type="non-terminal residue" evidence="2">
    <location>
        <position position="1"/>
    </location>
</feature>
<name>A0A4R0XQD5_9MOLU</name>